<dbReference type="EMBL" id="JQIM01000010">
    <property type="protein sequence ID" value="KGX05526.1"/>
    <property type="molecule type" value="Genomic_DNA"/>
</dbReference>
<evidence type="ECO:0000256" key="1">
    <source>
        <dbReference type="ARBA" id="ARBA00004496"/>
    </source>
</evidence>
<accession>A0A2K9DDS5</accession>
<keyword evidence="3 6" id="KW-0963">Cytoplasm</keyword>
<dbReference type="AlphaFoldDB" id="A0A2K9DDS5"/>
<name>A0A2K9DDS5_BURPE</name>
<dbReference type="NCBIfam" id="TIGR00496">
    <property type="entry name" value="frr"/>
    <property type="match status" value="1"/>
</dbReference>
<keyword evidence="4 6" id="KW-0648">Protein biosynthesis</keyword>
<evidence type="ECO:0000256" key="5">
    <source>
        <dbReference type="ARBA" id="ARBA00025050"/>
    </source>
</evidence>
<dbReference type="HAMAP" id="MF_00040">
    <property type="entry name" value="RRF"/>
    <property type="match status" value="1"/>
</dbReference>
<evidence type="ECO:0000256" key="6">
    <source>
        <dbReference type="HAMAP-Rule" id="MF_00040"/>
    </source>
</evidence>
<dbReference type="Pfam" id="PF01765">
    <property type="entry name" value="RRF"/>
    <property type="match status" value="1"/>
</dbReference>
<comment type="subcellular location">
    <subcellularLocation>
        <location evidence="1 6">Cytoplasm</location>
    </subcellularLocation>
</comment>
<reference evidence="7 8" key="1">
    <citation type="submission" date="2014-08" db="EMBL/GenBank/DDBJ databases">
        <authorList>
            <person name="Bunnell A."/>
            <person name="Chain P.S."/>
            <person name="Chertkov O."/>
            <person name="Currie B.J."/>
            <person name="Daligault H.E."/>
            <person name="Davenport K.W."/>
            <person name="Davis C."/>
            <person name="Gleasner C.D."/>
            <person name="Johnson S.L."/>
            <person name="Kaestli M."/>
            <person name="Koren S."/>
            <person name="Kunde Y.A."/>
            <person name="Mayo M."/>
            <person name="McMurry K.K."/>
            <person name="Price E.P."/>
            <person name="Reitenga K.G."/>
            <person name="Robison R."/>
            <person name="Rosovitz M.J."/>
            <person name="Sarovich D.S."/>
            <person name="Teshima H."/>
        </authorList>
    </citation>
    <scope>NUCLEOTIDE SEQUENCE [LARGE SCALE GENOMIC DNA]</scope>
    <source>
        <strain evidence="7 8">MSHR44</strain>
    </source>
</reference>
<protein>
    <recommendedName>
        <fullName evidence="6">Ribosome-recycling factor</fullName>
        <shortName evidence="6">RRF</shortName>
    </recommendedName>
    <alternativeName>
        <fullName evidence="6">Ribosome-releasing factor</fullName>
    </alternativeName>
</protein>
<dbReference type="FunFam" id="3.30.1360.40:FF:000001">
    <property type="entry name" value="Ribosome-recycling factor"/>
    <property type="match status" value="1"/>
</dbReference>
<comment type="caution">
    <text evidence="7">The sequence shown here is derived from an EMBL/GenBank/DDBJ whole genome shotgun (WGS) entry which is preliminary data.</text>
</comment>
<evidence type="ECO:0000313" key="8">
    <source>
        <dbReference type="Proteomes" id="UP000030475"/>
    </source>
</evidence>
<evidence type="ECO:0000313" key="7">
    <source>
        <dbReference type="EMBL" id="KGX05526.1"/>
    </source>
</evidence>
<dbReference type="GO" id="GO:0002184">
    <property type="term" value="P:cytoplasmic translational termination"/>
    <property type="evidence" value="ECO:0007669"/>
    <property type="project" value="TreeGrafter"/>
</dbReference>
<dbReference type="GO" id="GO:0043023">
    <property type="term" value="F:ribosomal large subunit binding"/>
    <property type="evidence" value="ECO:0007669"/>
    <property type="project" value="TreeGrafter"/>
</dbReference>
<dbReference type="InterPro" id="IPR002661">
    <property type="entry name" value="Ribosome_recyc_fac"/>
</dbReference>
<dbReference type="InterPro" id="IPR023584">
    <property type="entry name" value="Ribosome_recyc_fac_dom"/>
</dbReference>
<dbReference type="Gene3D" id="1.10.132.20">
    <property type="entry name" value="Ribosome-recycling factor"/>
    <property type="match status" value="1"/>
</dbReference>
<dbReference type="InterPro" id="IPR036191">
    <property type="entry name" value="RRF_sf"/>
</dbReference>
<evidence type="ECO:0000256" key="2">
    <source>
        <dbReference type="ARBA" id="ARBA00005912"/>
    </source>
</evidence>
<dbReference type="SUPFAM" id="SSF55194">
    <property type="entry name" value="Ribosome recycling factor, RRF"/>
    <property type="match status" value="1"/>
</dbReference>
<dbReference type="CDD" id="cd00520">
    <property type="entry name" value="RRF"/>
    <property type="match status" value="1"/>
</dbReference>
<proteinExistence type="inferred from homology"/>
<comment type="similarity">
    <text evidence="2 6">Belongs to the RRF family.</text>
</comment>
<dbReference type="RefSeq" id="WP_004521187.1">
    <property type="nucleotide sequence ID" value="NZ_CP008780.1"/>
</dbReference>
<evidence type="ECO:0000256" key="3">
    <source>
        <dbReference type="ARBA" id="ARBA00022490"/>
    </source>
</evidence>
<comment type="function">
    <text evidence="5 6">Responsible for the release of ribosomes from messenger RNA at the termination of protein biosynthesis. May increase the efficiency of translation by recycling ribosomes from one round of translation to another.</text>
</comment>
<dbReference type="KEGG" id="but:X994_432"/>
<dbReference type="PANTHER" id="PTHR20982">
    <property type="entry name" value="RIBOSOME RECYCLING FACTOR"/>
    <property type="match status" value="1"/>
</dbReference>
<dbReference type="PANTHER" id="PTHR20982:SF3">
    <property type="entry name" value="MITOCHONDRIAL RIBOSOME RECYCLING FACTOR PSEUDO 1"/>
    <property type="match status" value="1"/>
</dbReference>
<sequence>MSVADIKKSVEQKMQRSIEAFRNDLAKIRTGRAHTGLLDHVQVDYYGSMVPISQVANLTLVDARTIGVQPWEKTMVAKVEKAIREADLGLNPATSGDLIRVPMPPLTEERRRELTKVVKSEGETAKVAVRNLRRDANEQLKKLVKDKEISEDDERRASDDVQKLTDKHVAEIDKLVQAKDAEIMTV</sequence>
<dbReference type="OrthoDB" id="9804006at2"/>
<evidence type="ECO:0000256" key="4">
    <source>
        <dbReference type="ARBA" id="ARBA00022917"/>
    </source>
</evidence>
<gene>
    <name evidence="6 7" type="primary">frr</name>
    <name evidence="7" type="ORF">Y036_3429</name>
</gene>
<dbReference type="Gene3D" id="3.30.1360.40">
    <property type="match status" value="1"/>
</dbReference>
<dbReference type="GO" id="GO:0005829">
    <property type="term" value="C:cytosol"/>
    <property type="evidence" value="ECO:0007669"/>
    <property type="project" value="GOC"/>
</dbReference>
<organism evidence="7 8">
    <name type="scientific">Burkholderia pseudomallei</name>
    <name type="common">Pseudomonas pseudomallei</name>
    <dbReference type="NCBI Taxonomy" id="28450"/>
    <lineage>
        <taxon>Bacteria</taxon>
        <taxon>Pseudomonadati</taxon>
        <taxon>Pseudomonadota</taxon>
        <taxon>Betaproteobacteria</taxon>
        <taxon>Burkholderiales</taxon>
        <taxon>Burkholderiaceae</taxon>
        <taxon>Burkholderia</taxon>
        <taxon>pseudomallei group</taxon>
    </lineage>
</organism>
<dbReference type="FunFam" id="1.10.132.20:FF:000001">
    <property type="entry name" value="Ribosome-recycling factor"/>
    <property type="match status" value="1"/>
</dbReference>
<dbReference type="Proteomes" id="UP000030475">
    <property type="component" value="Unassembled WGS sequence"/>
</dbReference>